<evidence type="ECO:0000313" key="2">
    <source>
        <dbReference type="EMBL" id="KZT69655.1"/>
    </source>
</evidence>
<keyword evidence="3" id="KW-1185">Reference proteome</keyword>
<accession>A0A165QM19</accession>
<dbReference type="OrthoDB" id="2799088at2759"/>
<evidence type="ECO:0000313" key="3">
    <source>
        <dbReference type="Proteomes" id="UP000076727"/>
    </source>
</evidence>
<feature type="region of interest" description="Disordered" evidence="1">
    <location>
        <begin position="204"/>
        <end position="232"/>
    </location>
</feature>
<protein>
    <submittedName>
        <fullName evidence="2">Uncharacterized protein</fullName>
    </submittedName>
</protein>
<gene>
    <name evidence="2" type="ORF">DAEQUDRAFT_765248</name>
</gene>
<feature type="compositionally biased region" description="Polar residues" evidence="1">
    <location>
        <begin position="208"/>
        <end position="232"/>
    </location>
</feature>
<name>A0A165QM19_9APHY</name>
<organism evidence="2 3">
    <name type="scientific">Daedalea quercina L-15889</name>
    <dbReference type="NCBI Taxonomy" id="1314783"/>
    <lineage>
        <taxon>Eukaryota</taxon>
        <taxon>Fungi</taxon>
        <taxon>Dikarya</taxon>
        <taxon>Basidiomycota</taxon>
        <taxon>Agaricomycotina</taxon>
        <taxon>Agaricomycetes</taxon>
        <taxon>Polyporales</taxon>
        <taxon>Fomitopsis</taxon>
    </lineage>
</organism>
<evidence type="ECO:0000256" key="1">
    <source>
        <dbReference type="SAM" id="MobiDB-lite"/>
    </source>
</evidence>
<proteinExistence type="predicted"/>
<feature type="region of interest" description="Disordered" evidence="1">
    <location>
        <begin position="61"/>
        <end position="121"/>
    </location>
</feature>
<feature type="compositionally biased region" description="Low complexity" evidence="1">
    <location>
        <begin position="102"/>
        <end position="115"/>
    </location>
</feature>
<dbReference type="EMBL" id="KV429056">
    <property type="protein sequence ID" value="KZT69655.1"/>
    <property type="molecule type" value="Genomic_DNA"/>
</dbReference>
<dbReference type="AlphaFoldDB" id="A0A165QM19"/>
<reference evidence="2 3" key="1">
    <citation type="journal article" date="2016" name="Mol. Biol. Evol.">
        <title>Comparative Genomics of Early-Diverging Mushroom-Forming Fungi Provides Insights into the Origins of Lignocellulose Decay Capabilities.</title>
        <authorList>
            <person name="Nagy L.G."/>
            <person name="Riley R."/>
            <person name="Tritt A."/>
            <person name="Adam C."/>
            <person name="Daum C."/>
            <person name="Floudas D."/>
            <person name="Sun H."/>
            <person name="Yadav J.S."/>
            <person name="Pangilinan J."/>
            <person name="Larsson K.H."/>
            <person name="Matsuura K."/>
            <person name="Barry K."/>
            <person name="Labutti K."/>
            <person name="Kuo R."/>
            <person name="Ohm R.A."/>
            <person name="Bhattacharya S.S."/>
            <person name="Shirouzu T."/>
            <person name="Yoshinaga Y."/>
            <person name="Martin F.M."/>
            <person name="Grigoriev I.V."/>
            <person name="Hibbett D.S."/>
        </authorList>
    </citation>
    <scope>NUCLEOTIDE SEQUENCE [LARGE SCALE GENOMIC DNA]</scope>
    <source>
        <strain evidence="2 3">L-15889</strain>
    </source>
</reference>
<sequence>MFATFYSQSMLPIATPAPINLDCATLDEPQRGRMTIRIPPKEALVQARPKIGLRRVAFAPQPEKTTVDMPGERVELESPSPVSQAPSALESPTRVYGRPRRPAASARRWRPASPSGVSKRPITPAKRVEVFESITCTPELTAASFEELRLECYRVSYLANGHAPMPVTADSVQWDTIPPFYSPFVQEVGPSNFEPSLVDITMGDESSDPWTSTFDNVSLESNNVQTEESMEY</sequence>
<dbReference type="Proteomes" id="UP000076727">
    <property type="component" value="Unassembled WGS sequence"/>
</dbReference>